<sequence>MSRLNTAFLVGLIEVMWEIDQFYSIFFHWQNCEPGLASEKNLCYINSLPDFTVAIAVLCFGFLAVSLALLLAKSLRYTSLHCRALKHSAITFTAGV</sequence>
<protein>
    <recommendedName>
        <fullName evidence="4">CASP-like protein</fullName>
    </recommendedName>
</protein>
<reference evidence="2 3" key="1">
    <citation type="journal article" date="2024" name="G3 (Bethesda)">
        <title>Genome assembly of Hibiscus sabdariffa L. provides insights into metabolisms of medicinal natural products.</title>
        <authorList>
            <person name="Kim T."/>
        </authorList>
    </citation>
    <scope>NUCLEOTIDE SEQUENCE [LARGE SCALE GENOMIC DNA]</scope>
    <source>
        <strain evidence="2">TK-2024</strain>
        <tissue evidence="2">Old leaves</tissue>
    </source>
</reference>
<keyword evidence="1" id="KW-1133">Transmembrane helix</keyword>
<keyword evidence="1" id="KW-0472">Membrane</keyword>
<gene>
    <name evidence="2" type="ORF">V6N11_033886</name>
</gene>
<proteinExistence type="predicted"/>
<name>A0ABR2S0R3_9ROSI</name>
<dbReference type="Proteomes" id="UP001396334">
    <property type="component" value="Unassembled WGS sequence"/>
</dbReference>
<organism evidence="2 3">
    <name type="scientific">Hibiscus sabdariffa</name>
    <name type="common">roselle</name>
    <dbReference type="NCBI Taxonomy" id="183260"/>
    <lineage>
        <taxon>Eukaryota</taxon>
        <taxon>Viridiplantae</taxon>
        <taxon>Streptophyta</taxon>
        <taxon>Embryophyta</taxon>
        <taxon>Tracheophyta</taxon>
        <taxon>Spermatophyta</taxon>
        <taxon>Magnoliopsida</taxon>
        <taxon>eudicotyledons</taxon>
        <taxon>Gunneridae</taxon>
        <taxon>Pentapetalae</taxon>
        <taxon>rosids</taxon>
        <taxon>malvids</taxon>
        <taxon>Malvales</taxon>
        <taxon>Malvaceae</taxon>
        <taxon>Malvoideae</taxon>
        <taxon>Hibiscus</taxon>
    </lineage>
</organism>
<accession>A0ABR2S0R3</accession>
<keyword evidence="1" id="KW-0812">Transmembrane</keyword>
<evidence type="ECO:0000313" key="2">
    <source>
        <dbReference type="EMBL" id="KAK9018840.1"/>
    </source>
</evidence>
<feature type="transmembrane region" description="Helical" evidence="1">
    <location>
        <begin position="51"/>
        <end position="71"/>
    </location>
</feature>
<evidence type="ECO:0008006" key="4">
    <source>
        <dbReference type="Google" id="ProtNLM"/>
    </source>
</evidence>
<keyword evidence="3" id="KW-1185">Reference proteome</keyword>
<evidence type="ECO:0000313" key="3">
    <source>
        <dbReference type="Proteomes" id="UP001396334"/>
    </source>
</evidence>
<comment type="caution">
    <text evidence="2">The sequence shown here is derived from an EMBL/GenBank/DDBJ whole genome shotgun (WGS) entry which is preliminary data.</text>
</comment>
<dbReference type="EMBL" id="JBBPBN010000018">
    <property type="protein sequence ID" value="KAK9018840.1"/>
    <property type="molecule type" value="Genomic_DNA"/>
</dbReference>
<evidence type="ECO:0000256" key="1">
    <source>
        <dbReference type="SAM" id="Phobius"/>
    </source>
</evidence>